<organism evidence="2 3">
    <name type="scientific">Opacimonas viscosa</name>
    <dbReference type="NCBI Taxonomy" id="2961944"/>
    <lineage>
        <taxon>Bacteria</taxon>
        <taxon>Pseudomonadati</taxon>
        <taxon>Pseudomonadota</taxon>
        <taxon>Gammaproteobacteria</taxon>
        <taxon>Alteromonadales</taxon>
        <taxon>Alteromonadaceae</taxon>
        <taxon>Opacimonas</taxon>
    </lineage>
</organism>
<accession>A0AA41X1Y6</accession>
<dbReference type="SUPFAM" id="SSF51261">
    <property type="entry name" value="Duplicated hybrid motif"/>
    <property type="match status" value="1"/>
</dbReference>
<sequence length="296" mass="32869">MKFTIQLEKAEKRYALSFSARKFLTCCVLGISLLLISSRSTFLPNDEAQRVNLVKQGLLQQQVMISDLQAENTQYLVSLAQTIQKLDAQLTQLKVQQQVLADSVNVEMPVLKDVGSSSTNPLSEIESIDNPLLEKLENLTQKIKRQTAELTVLENILLNTHINNEQRIAGRPIHKGWLSSYYGKRNDPFTGKPAMHKGIDFAGREGDPVITTAAGVITWAGERYGYGNLVEINHGNGLVSRYGHNHSINVQVGEVVTKGHTIALLGNTGRSTGAHVHYEIIKNGKQIDPLPFVYRQ</sequence>
<dbReference type="RefSeq" id="WP_254098866.1">
    <property type="nucleotide sequence ID" value="NZ_JANATA010000003.1"/>
</dbReference>
<gene>
    <name evidence="2" type="ORF">NLF92_03340</name>
</gene>
<dbReference type="Proteomes" id="UP001165413">
    <property type="component" value="Unassembled WGS sequence"/>
</dbReference>
<dbReference type="PANTHER" id="PTHR21666">
    <property type="entry name" value="PEPTIDASE-RELATED"/>
    <property type="match status" value="1"/>
</dbReference>
<evidence type="ECO:0000313" key="2">
    <source>
        <dbReference type="EMBL" id="MCP3427978.1"/>
    </source>
</evidence>
<evidence type="ECO:0000259" key="1">
    <source>
        <dbReference type="Pfam" id="PF01551"/>
    </source>
</evidence>
<name>A0AA41X1Y6_9ALTE</name>
<evidence type="ECO:0000313" key="3">
    <source>
        <dbReference type="Proteomes" id="UP001165413"/>
    </source>
</evidence>
<dbReference type="EMBL" id="JANATA010000003">
    <property type="protein sequence ID" value="MCP3427978.1"/>
    <property type="molecule type" value="Genomic_DNA"/>
</dbReference>
<dbReference type="FunFam" id="2.70.70.10:FF:000006">
    <property type="entry name" value="M23 family peptidase"/>
    <property type="match status" value="1"/>
</dbReference>
<dbReference type="AlphaFoldDB" id="A0AA41X1Y6"/>
<proteinExistence type="predicted"/>
<keyword evidence="3" id="KW-1185">Reference proteome</keyword>
<dbReference type="CDD" id="cd12797">
    <property type="entry name" value="M23_peptidase"/>
    <property type="match status" value="1"/>
</dbReference>
<dbReference type="GO" id="GO:0004222">
    <property type="term" value="F:metalloendopeptidase activity"/>
    <property type="evidence" value="ECO:0007669"/>
    <property type="project" value="TreeGrafter"/>
</dbReference>
<dbReference type="InterPro" id="IPR016047">
    <property type="entry name" value="M23ase_b-sheet_dom"/>
</dbReference>
<dbReference type="PANTHER" id="PTHR21666:SF291">
    <property type="entry name" value="STAGE II SPORULATION PROTEIN Q"/>
    <property type="match status" value="1"/>
</dbReference>
<dbReference type="Pfam" id="PF01551">
    <property type="entry name" value="Peptidase_M23"/>
    <property type="match status" value="1"/>
</dbReference>
<dbReference type="InterPro" id="IPR050570">
    <property type="entry name" value="Cell_wall_metabolism_enzyme"/>
</dbReference>
<reference evidence="2" key="1">
    <citation type="submission" date="2022-07" db="EMBL/GenBank/DDBJ databases">
        <title>Characterization of the Novel Bacterium Alteromonas immobilis LMIT006 and Alteromonas gregis LMIT007.</title>
        <authorList>
            <person name="Lin X."/>
        </authorList>
    </citation>
    <scope>NUCLEOTIDE SEQUENCE</scope>
    <source>
        <strain evidence="2">LMIT007</strain>
    </source>
</reference>
<feature type="domain" description="M23ase beta-sheet core" evidence="1">
    <location>
        <begin position="195"/>
        <end position="289"/>
    </location>
</feature>
<protein>
    <submittedName>
        <fullName evidence="2">M23 family metallopeptidase</fullName>
    </submittedName>
</protein>
<comment type="caution">
    <text evidence="2">The sequence shown here is derived from an EMBL/GenBank/DDBJ whole genome shotgun (WGS) entry which is preliminary data.</text>
</comment>
<dbReference type="Gene3D" id="2.70.70.10">
    <property type="entry name" value="Glucose Permease (Domain IIA)"/>
    <property type="match status" value="1"/>
</dbReference>
<dbReference type="InterPro" id="IPR011055">
    <property type="entry name" value="Dup_hybrid_motif"/>
</dbReference>